<dbReference type="Proteomes" id="UP001144805">
    <property type="component" value="Unassembled WGS sequence"/>
</dbReference>
<keyword evidence="6 7" id="KW-0472">Membrane</keyword>
<feature type="transmembrane region" description="Helical" evidence="7">
    <location>
        <begin position="92"/>
        <end position="113"/>
    </location>
</feature>
<feature type="transmembrane region" description="Helical" evidence="7">
    <location>
        <begin position="380"/>
        <end position="411"/>
    </location>
</feature>
<name>A0A9X3IP51_9HYPH</name>
<proteinExistence type="inferred from homology"/>
<evidence type="ECO:0000313" key="8">
    <source>
        <dbReference type="EMBL" id="MCX5572256.1"/>
    </source>
</evidence>
<dbReference type="PANTHER" id="PTHR33567:SF3">
    <property type="entry name" value="CHROMATE ION TRANSPORTER (EUROFUNG)"/>
    <property type="match status" value="1"/>
</dbReference>
<dbReference type="Pfam" id="PF02417">
    <property type="entry name" value="Chromate_transp"/>
    <property type="match status" value="2"/>
</dbReference>
<feature type="transmembrane region" description="Helical" evidence="7">
    <location>
        <begin position="311"/>
        <end position="336"/>
    </location>
</feature>
<protein>
    <submittedName>
        <fullName evidence="8">Chromate efflux transporter</fullName>
    </submittedName>
</protein>
<dbReference type="GO" id="GO:0005886">
    <property type="term" value="C:plasma membrane"/>
    <property type="evidence" value="ECO:0007669"/>
    <property type="project" value="UniProtKB-SubCell"/>
</dbReference>
<dbReference type="InterPro" id="IPR014047">
    <property type="entry name" value="Chr_Tranpt_l_chain"/>
</dbReference>
<comment type="similarity">
    <text evidence="2">Belongs to the chromate ion transporter (CHR) (TC 2.A.51) family.</text>
</comment>
<feature type="transmembrane region" description="Helical" evidence="7">
    <location>
        <begin position="348"/>
        <end position="368"/>
    </location>
</feature>
<dbReference type="PIRSF" id="PIRSF004810">
    <property type="entry name" value="ChrA"/>
    <property type="match status" value="1"/>
</dbReference>
<feature type="transmembrane region" description="Helical" evidence="7">
    <location>
        <begin position="125"/>
        <end position="145"/>
    </location>
</feature>
<evidence type="ECO:0000256" key="3">
    <source>
        <dbReference type="ARBA" id="ARBA00022475"/>
    </source>
</evidence>
<sequence>MERTYSAGAVGEGRSSPSAVRIFLVFLRLGCTSFGGPVAHIGYFRDAFVRRLRWLDEASFADLVALCQFLPGPASSQVGMGIGLELAGLRGAIAAFLGFTLPSAVLMGLFAYGVGAAHGPIDAGILSGLAIVAVAVVAEAVRGMARSLVTGRAGMTIALAALIAALLWPGSLAQVAILLAGGLAGYAVGGVDGADLPAAAPAAAAKGPMPPAWLGGAALGLFAVLLVGLPLLAGATGAPVLHLLEGLYRAGALVFGGGHVVLPLLKESVAAAGFVPETALVAGYGAAQAMPGPLFSLAAYIGVAAALPTPWLGGVLATLALFAPAFLLVVGVLPFWRALRRVAPIRQALGGVNAAVVGLLAAALYDPVFTTAIHGARDLALAVACYGLLVVARLPAWLVVLLAAGGGWIIAG</sequence>
<keyword evidence="5 7" id="KW-1133">Transmembrane helix</keyword>
<feature type="transmembrane region" description="Helical" evidence="7">
    <location>
        <begin position="20"/>
        <end position="44"/>
    </location>
</feature>
<evidence type="ECO:0000256" key="4">
    <source>
        <dbReference type="ARBA" id="ARBA00022692"/>
    </source>
</evidence>
<comment type="caution">
    <text evidence="8">The sequence shown here is derived from an EMBL/GenBank/DDBJ whole genome shotgun (WGS) entry which is preliminary data.</text>
</comment>
<feature type="transmembrane region" description="Helical" evidence="7">
    <location>
        <begin position="157"/>
        <end position="188"/>
    </location>
</feature>
<feature type="transmembrane region" description="Helical" evidence="7">
    <location>
        <begin position="247"/>
        <end position="265"/>
    </location>
</feature>
<reference evidence="8" key="1">
    <citation type="submission" date="2022-11" db="EMBL/GenBank/DDBJ databases">
        <title>Biodiversity and phylogenetic relationships of bacteria.</title>
        <authorList>
            <person name="Machado R.A.R."/>
            <person name="Bhat A."/>
            <person name="Loulou A."/>
            <person name="Kallel S."/>
        </authorList>
    </citation>
    <scope>NUCLEOTIDE SEQUENCE</scope>
    <source>
        <strain evidence="8">K-TC2</strain>
    </source>
</reference>
<accession>A0A9X3IP51</accession>
<dbReference type="EMBL" id="JAPKNK010000017">
    <property type="protein sequence ID" value="MCX5572256.1"/>
    <property type="molecule type" value="Genomic_DNA"/>
</dbReference>
<feature type="transmembrane region" description="Helical" evidence="7">
    <location>
        <begin position="212"/>
        <end position="235"/>
    </location>
</feature>
<dbReference type="PANTHER" id="PTHR33567">
    <property type="entry name" value="CHROMATE ION TRANSPORTER (EUROFUNG)"/>
    <property type="match status" value="1"/>
</dbReference>
<evidence type="ECO:0000256" key="7">
    <source>
        <dbReference type="SAM" id="Phobius"/>
    </source>
</evidence>
<evidence type="ECO:0000256" key="6">
    <source>
        <dbReference type="ARBA" id="ARBA00023136"/>
    </source>
</evidence>
<dbReference type="AlphaFoldDB" id="A0A9X3IP51"/>
<evidence type="ECO:0000313" key="9">
    <source>
        <dbReference type="Proteomes" id="UP001144805"/>
    </source>
</evidence>
<dbReference type="RefSeq" id="WP_266341266.1">
    <property type="nucleotide sequence ID" value="NZ_JAPKNK010000017.1"/>
</dbReference>
<dbReference type="GO" id="GO:0015109">
    <property type="term" value="F:chromate transmembrane transporter activity"/>
    <property type="evidence" value="ECO:0007669"/>
    <property type="project" value="InterPro"/>
</dbReference>
<comment type="subcellular location">
    <subcellularLocation>
        <location evidence="1">Cell membrane</location>
        <topology evidence="1">Multi-pass membrane protein</topology>
    </subcellularLocation>
</comment>
<evidence type="ECO:0000256" key="1">
    <source>
        <dbReference type="ARBA" id="ARBA00004651"/>
    </source>
</evidence>
<dbReference type="InterPro" id="IPR003370">
    <property type="entry name" value="Chromate_transpt"/>
</dbReference>
<gene>
    <name evidence="8" type="primary">chrA</name>
    <name evidence="8" type="ORF">OSH07_23845</name>
</gene>
<keyword evidence="4 7" id="KW-0812">Transmembrane</keyword>
<dbReference type="NCBIfam" id="TIGR00937">
    <property type="entry name" value="2A51"/>
    <property type="match status" value="1"/>
</dbReference>
<evidence type="ECO:0000256" key="5">
    <source>
        <dbReference type="ARBA" id="ARBA00022989"/>
    </source>
</evidence>
<keyword evidence="3" id="KW-1003">Cell membrane</keyword>
<evidence type="ECO:0000256" key="2">
    <source>
        <dbReference type="ARBA" id="ARBA00005262"/>
    </source>
</evidence>
<organism evidence="8 9">
    <name type="scientific">Kaistia nematophila</name>
    <dbReference type="NCBI Taxonomy" id="2994654"/>
    <lineage>
        <taxon>Bacteria</taxon>
        <taxon>Pseudomonadati</taxon>
        <taxon>Pseudomonadota</taxon>
        <taxon>Alphaproteobacteria</taxon>
        <taxon>Hyphomicrobiales</taxon>
        <taxon>Kaistiaceae</taxon>
        <taxon>Kaistia</taxon>
    </lineage>
</organism>
<keyword evidence="9" id="KW-1185">Reference proteome</keyword>